<gene>
    <name evidence="1" type="ORF">SAMN05192564_102329</name>
</gene>
<dbReference type="InterPro" id="IPR035093">
    <property type="entry name" value="RelE/ParE_toxin_dom_sf"/>
</dbReference>
<evidence type="ECO:0008006" key="3">
    <source>
        <dbReference type="Google" id="ProtNLM"/>
    </source>
</evidence>
<reference evidence="2" key="1">
    <citation type="submission" date="2016-10" db="EMBL/GenBank/DDBJ databases">
        <authorList>
            <person name="Varghese N."/>
            <person name="Submissions S."/>
        </authorList>
    </citation>
    <scope>NUCLEOTIDE SEQUENCE [LARGE SCALE GENOMIC DNA]</scope>
    <source>
        <strain evidence="2">LMG 24000</strain>
    </source>
</reference>
<protein>
    <recommendedName>
        <fullName evidence="3">Type II toxin-antitoxin system RelE/ParE family toxin</fullName>
    </recommendedName>
</protein>
<dbReference type="AlphaFoldDB" id="A0A1H4CIK7"/>
<proteinExistence type="predicted"/>
<evidence type="ECO:0000313" key="2">
    <source>
        <dbReference type="Proteomes" id="UP000198638"/>
    </source>
</evidence>
<dbReference type="Proteomes" id="UP000198638">
    <property type="component" value="Unassembled WGS sequence"/>
</dbReference>
<keyword evidence="2" id="KW-1185">Reference proteome</keyword>
<dbReference type="STRING" id="83784.SAMN05192564_102329"/>
<accession>A0A1H4CIK7</accession>
<dbReference type="EMBL" id="FNRQ01000002">
    <property type="protein sequence ID" value="SEA60256.1"/>
    <property type="molecule type" value="Genomic_DNA"/>
</dbReference>
<organism evidence="1 2">
    <name type="scientific">Paraburkholderia sartisoli</name>
    <dbReference type="NCBI Taxonomy" id="83784"/>
    <lineage>
        <taxon>Bacteria</taxon>
        <taxon>Pseudomonadati</taxon>
        <taxon>Pseudomonadota</taxon>
        <taxon>Betaproteobacteria</taxon>
        <taxon>Burkholderiales</taxon>
        <taxon>Burkholderiaceae</taxon>
        <taxon>Paraburkholderia</taxon>
    </lineage>
</organism>
<dbReference type="Gene3D" id="3.30.2310.20">
    <property type="entry name" value="RelE-like"/>
    <property type="match status" value="1"/>
</dbReference>
<name>A0A1H4CIK7_9BURK</name>
<evidence type="ECO:0000313" key="1">
    <source>
        <dbReference type="EMBL" id="SEA60256.1"/>
    </source>
</evidence>
<sequence length="88" mass="10040">MTLSRSATTSHWTAHCALSFVRERRERCTGLAKLPFAFPLIPRHEHLGARHRVYGNCQIFYRVAGAEQCIAVHHVIHGARNFAEMPFP</sequence>